<feature type="non-terminal residue" evidence="1">
    <location>
        <position position="1"/>
    </location>
</feature>
<proteinExistence type="predicted"/>
<feature type="non-terminal residue" evidence="1">
    <location>
        <position position="241"/>
    </location>
</feature>
<name>A0ACB6Z2D7_THEGA</name>
<organism evidence="1 2">
    <name type="scientific">Thelephora ganbajun</name>
    <name type="common">Ganba fungus</name>
    <dbReference type="NCBI Taxonomy" id="370292"/>
    <lineage>
        <taxon>Eukaryota</taxon>
        <taxon>Fungi</taxon>
        <taxon>Dikarya</taxon>
        <taxon>Basidiomycota</taxon>
        <taxon>Agaricomycotina</taxon>
        <taxon>Agaricomycetes</taxon>
        <taxon>Thelephorales</taxon>
        <taxon>Thelephoraceae</taxon>
        <taxon>Thelephora</taxon>
    </lineage>
</organism>
<reference evidence="1" key="2">
    <citation type="journal article" date="2020" name="Nat. Commun.">
        <title>Large-scale genome sequencing of mycorrhizal fungi provides insights into the early evolution of symbiotic traits.</title>
        <authorList>
            <person name="Miyauchi S."/>
            <person name="Kiss E."/>
            <person name="Kuo A."/>
            <person name="Drula E."/>
            <person name="Kohler A."/>
            <person name="Sanchez-Garcia M."/>
            <person name="Morin E."/>
            <person name="Andreopoulos B."/>
            <person name="Barry K.W."/>
            <person name="Bonito G."/>
            <person name="Buee M."/>
            <person name="Carver A."/>
            <person name="Chen C."/>
            <person name="Cichocki N."/>
            <person name="Clum A."/>
            <person name="Culley D."/>
            <person name="Crous P.W."/>
            <person name="Fauchery L."/>
            <person name="Girlanda M."/>
            <person name="Hayes R.D."/>
            <person name="Keri Z."/>
            <person name="LaButti K."/>
            <person name="Lipzen A."/>
            <person name="Lombard V."/>
            <person name="Magnuson J."/>
            <person name="Maillard F."/>
            <person name="Murat C."/>
            <person name="Nolan M."/>
            <person name="Ohm R.A."/>
            <person name="Pangilinan J."/>
            <person name="Pereira M.F."/>
            <person name="Perotto S."/>
            <person name="Peter M."/>
            <person name="Pfister S."/>
            <person name="Riley R."/>
            <person name="Sitrit Y."/>
            <person name="Stielow J.B."/>
            <person name="Szollosi G."/>
            <person name="Zifcakova L."/>
            <person name="Stursova M."/>
            <person name="Spatafora J.W."/>
            <person name="Tedersoo L."/>
            <person name="Vaario L.M."/>
            <person name="Yamada A."/>
            <person name="Yan M."/>
            <person name="Wang P."/>
            <person name="Xu J."/>
            <person name="Bruns T."/>
            <person name="Baldrian P."/>
            <person name="Vilgalys R."/>
            <person name="Dunand C."/>
            <person name="Henrissat B."/>
            <person name="Grigoriev I.V."/>
            <person name="Hibbett D."/>
            <person name="Nagy L.G."/>
            <person name="Martin F.M."/>
        </authorList>
    </citation>
    <scope>NUCLEOTIDE SEQUENCE</scope>
    <source>
        <strain evidence="1">P2</strain>
    </source>
</reference>
<accession>A0ACB6Z2D7</accession>
<evidence type="ECO:0000313" key="1">
    <source>
        <dbReference type="EMBL" id="KAF9643723.1"/>
    </source>
</evidence>
<evidence type="ECO:0000313" key="2">
    <source>
        <dbReference type="Proteomes" id="UP000886501"/>
    </source>
</evidence>
<sequence length="241" mass="27907">WERACLNYFRHKKIKEKDQVEDVLFEIKDLRLSRWIEANESMLREKSFADFMAELREEALDANWARSLRTEILRTRQDDRVFFDWVCEVESKNAILVPIPSARISDQQLRDYFEAHMNDSLAQRCQKSSIVSITDYRDWTKAVKQEDKLLRQDLENARSVGLNVLATNNKSRVAASSHPVSSTPTSAYYTSITSAPTPSSSSVVPKLSDEERKILSEHDGCFKCRRPYVGHRTRECPNGFP</sequence>
<dbReference type="EMBL" id="MU118192">
    <property type="protein sequence ID" value="KAF9643723.1"/>
    <property type="molecule type" value="Genomic_DNA"/>
</dbReference>
<protein>
    <submittedName>
        <fullName evidence="1">Uncharacterized protein</fullName>
    </submittedName>
</protein>
<gene>
    <name evidence="1" type="ORF">BDM02DRAFT_3072787</name>
</gene>
<comment type="caution">
    <text evidence="1">The sequence shown here is derived from an EMBL/GenBank/DDBJ whole genome shotgun (WGS) entry which is preliminary data.</text>
</comment>
<dbReference type="Proteomes" id="UP000886501">
    <property type="component" value="Unassembled WGS sequence"/>
</dbReference>
<reference evidence="1" key="1">
    <citation type="submission" date="2019-10" db="EMBL/GenBank/DDBJ databases">
        <authorList>
            <consortium name="DOE Joint Genome Institute"/>
            <person name="Kuo A."/>
            <person name="Miyauchi S."/>
            <person name="Kiss E."/>
            <person name="Drula E."/>
            <person name="Kohler A."/>
            <person name="Sanchez-Garcia M."/>
            <person name="Andreopoulos B."/>
            <person name="Barry K.W."/>
            <person name="Bonito G."/>
            <person name="Buee M."/>
            <person name="Carver A."/>
            <person name="Chen C."/>
            <person name="Cichocki N."/>
            <person name="Clum A."/>
            <person name="Culley D."/>
            <person name="Crous P.W."/>
            <person name="Fauchery L."/>
            <person name="Girlanda M."/>
            <person name="Hayes R."/>
            <person name="Keri Z."/>
            <person name="Labutti K."/>
            <person name="Lipzen A."/>
            <person name="Lombard V."/>
            <person name="Magnuson J."/>
            <person name="Maillard F."/>
            <person name="Morin E."/>
            <person name="Murat C."/>
            <person name="Nolan M."/>
            <person name="Ohm R."/>
            <person name="Pangilinan J."/>
            <person name="Pereira M."/>
            <person name="Perotto S."/>
            <person name="Peter M."/>
            <person name="Riley R."/>
            <person name="Sitrit Y."/>
            <person name="Stielow B."/>
            <person name="Szollosi G."/>
            <person name="Zifcakova L."/>
            <person name="Stursova M."/>
            <person name="Spatafora J.W."/>
            <person name="Tedersoo L."/>
            <person name="Vaario L.-M."/>
            <person name="Yamada A."/>
            <person name="Yan M."/>
            <person name="Wang P."/>
            <person name="Xu J."/>
            <person name="Bruns T."/>
            <person name="Baldrian P."/>
            <person name="Vilgalys R."/>
            <person name="Henrissat B."/>
            <person name="Grigoriev I.V."/>
            <person name="Hibbett D."/>
            <person name="Nagy L.G."/>
            <person name="Martin F.M."/>
        </authorList>
    </citation>
    <scope>NUCLEOTIDE SEQUENCE</scope>
    <source>
        <strain evidence="1">P2</strain>
    </source>
</reference>
<keyword evidence="2" id="KW-1185">Reference proteome</keyword>